<dbReference type="PROSITE" id="PS00680">
    <property type="entry name" value="MAP_1"/>
    <property type="match status" value="1"/>
</dbReference>
<evidence type="ECO:0000313" key="9">
    <source>
        <dbReference type="EMBL" id="GHP11764.1"/>
    </source>
</evidence>
<dbReference type="CDD" id="cd01086">
    <property type="entry name" value="MetAP1"/>
    <property type="match status" value="1"/>
</dbReference>
<dbReference type="Gene3D" id="3.90.230.10">
    <property type="entry name" value="Creatinase/methionine aminopeptidase superfamily"/>
    <property type="match status" value="1"/>
</dbReference>
<feature type="compositionally biased region" description="Basic residues" evidence="7">
    <location>
        <begin position="325"/>
        <end position="341"/>
    </location>
</feature>
<accession>A0A830HXA9</accession>
<dbReference type="GO" id="GO:0046872">
    <property type="term" value="F:metal ion binding"/>
    <property type="evidence" value="ECO:0007669"/>
    <property type="project" value="UniProtKB-UniRule"/>
</dbReference>
<feature type="binding site" evidence="5">
    <location>
        <position position="246"/>
    </location>
    <ligand>
        <name>a divalent metal cation</name>
        <dbReference type="ChEBI" id="CHEBI:60240"/>
        <label>2</label>
        <note>catalytic</note>
    </ligand>
</feature>
<organism evidence="9 10">
    <name type="scientific">Pycnococcus provasolii</name>
    <dbReference type="NCBI Taxonomy" id="41880"/>
    <lineage>
        <taxon>Eukaryota</taxon>
        <taxon>Viridiplantae</taxon>
        <taxon>Chlorophyta</taxon>
        <taxon>Pseudoscourfieldiophyceae</taxon>
        <taxon>Pseudoscourfieldiales</taxon>
        <taxon>Pycnococcaceae</taxon>
        <taxon>Pycnococcus</taxon>
    </lineage>
</organism>
<keyword evidence="10" id="KW-1185">Reference proteome</keyword>
<evidence type="ECO:0000256" key="3">
    <source>
        <dbReference type="ARBA" id="ARBA00022723"/>
    </source>
</evidence>
<feature type="binding site" evidence="5">
    <location>
        <position position="202"/>
    </location>
    <ligand>
        <name>substrate</name>
    </ligand>
</feature>
<feature type="binding site" evidence="5">
    <location>
        <position position="102"/>
    </location>
    <ligand>
        <name>substrate</name>
    </ligand>
</feature>
<name>A0A830HXA9_9CHLO</name>
<feature type="binding site" evidence="5">
    <location>
        <position position="277"/>
    </location>
    <ligand>
        <name>a divalent metal cation</name>
        <dbReference type="ChEBI" id="CHEBI:60240"/>
        <label>1</label>
    </ligand>
</feature>
<feature type="binding site" evidence="5">
    <location>
        <position position="277"/>
    </location>
    <ligand>
        <name>a divalent metal cation</name>
        <dbReference type="ChEBI" id="CHEBI:60240"/>
        <label>2</label>
        <note>catalytic</note>
    </ligand>
</feature>
<dbReference type="InterPro" id="IPR001714">
    <property type="entry name" value="Pept_M24_MAP"/>
</dbReference>
<feature type="binding site" evidence="5">
    <location>
        <position position="131"/>
    </location>
    <ligand>
        <name>a divalent metal cation</name>
        <dbReference type="ChEBI" id="CHEBI:60240"/>
        <label>1</label>
    </ligand>
</feature>
<feature type="domain" description="Peptidase M24" evidence="8">
    <location>
        <begin position="37"/>
        <end position="284"/>
    </location>
</feature>
<keyword evidence="2 5" id="KW-0645">Protease</keyword>
<evidence type="ECO:0000256" key="5">
    <source>
        <dbReference type="HAMAP-Rule" id="MF_03174"/>
    </source>
</evidence>
<evidence type="ECO:0000259" key="8">
    <source>
        <dbReference type="Pfam" id="PF00557"/>
    </source>
</evidence>
<feature type="binding site" evidence="5">
    <location>
        <position position="131"/>
    </location>
    <ligand>
        <name>a divalent metal cation</name>
        <dbReference type="ChEBI" id="CHEBI:60240"/>
        <label>2</label>
        <note>catalytic</note>
    </ligand>
</feature>
<dbReference type="HAMAP" id="MF_01974">
    <property type="entry name" value="MetAP_1"/>
    <property type="match status" value="1"/>
</dbReference>
<comment type="cofactor">
    <cofactor evidence="5">
        <name>Co(2+)</name>
        <dbReference type="ChEBI" id="CHEBI:48828"/>
    </cofactor>
    <cofactor evidence="5">
        <name>Zn(2+)</name>
        <dbReference type="ChEBI" id="CHEBI:29105"/>
    </cofactor>
    <cofactor evidence="5">
        <name>Mn(2+)</name>
        <dbReference type="ChEBI" id="CHEBI:29035"/>
    </cofactor>
    <cofactor evidence="5">
        <name>Fe(2+)</name>
        <dbReference type="ChEBI" id="CHEBI:29033"/>
    </cofactor>
    <text evidence="5">Binds 2 divalent metal cations per subunit. Has a high-affinity and a low affinity metal-binding site. The true nature of the physiological cofactor is under debate. The enzyme is active with cobalt, zinc, manganese or divalent iron ions. Most likely, methionine aminopeptidases function as mononuclear Fe(2+)-metalloproteases under physiological conditions, and the catalytically relevant metal-binding site has been assigned to the histidine-containing high-affinity site.</text>
</comment>
<dbReference type="EC" id="3.4.11.18" evidence="6"/>
<evidence type="ECO:0000313" key="10">
    <source>
        <dbReference type="Proteomes" id="UP000660262"/>
    </source>
</evidence>
<dbReference type="GO" id="GO:0006508">
    <property type="term" value="P:proteolysis"/>
    <property type="evidence" value="ECO:0007669"/>
    <property type="project" value="UniProtKB-KW"/>
</dbReference>
<feature type="binding site" evidence="5">
    <location>
        <position position="195"/>
    </location>
    <ligand>
        <name>a divalent metal cation</name>
        <dbReference type="ChEBI" id="CHEBI:60240"/>
        <label>2</label>
        <note>catalytic</note>
    </ligand>
</feature>
<dbReference type="PRINTS" id="PR00599">
    <property type="entry name" value="MAPEPTIDASE"/>
</dbReference>
<dbReference type="SUPFAM" id="SSF55920">
    <property type="entry name" value="Creatinase/aminopeptidase"/>
    <property type="match status" value="1"/>
</dbReference>
<evidence type="ECO:0000256" key="6">
    <source>
        <dbReference type="RuleBase" id="RU003653"/>
    </source>
</evidence>
<dbReference type="InterPro" id="IPR002467">
    <property type="entry name" value="Pept_M24A_MAP1"/>
</dbReference>
<protein>
    <recommendedName>
        <fullName evidence="6">Methionine aminopeptidase</fullName>
        <ecNumber evidence="6">3.4.11.18</ecNumber>
    </recommendedName>
</protein>
<keyword evidence="4 5" id="KW-0378">Hydrolase</keyword>
<dbReference type="NCBIfam" id="TIGR00500">
    <property type="entry name" value="met_pdase_I"/>
    <property type="match status" value="1"/>
</dbReference>
<comment type="similarity">
    <text evidence="5">Belongs to the peptidase M24A family. Methionine aminopeptidase type 1 subfamily.</text>
</comment>
<proteinExistence type="inferred from homology"/>
<comment type="function">
    <text evidence="6">Cotranslationally removes the N-terminal methionine from nascent proteins. The N-terminal methionine is often cleaved when the second residue in the primary sequence is small and uncharged (Met-Ala-, Cys, Gly, Pro, Ser, Thr, or Val).</text>
</comment>
<evidence type="ECO:0000256" key="7">
    <source>
        <dbReference type="SAM" id="MobiDB-lite"/>
    </source>
</evidence>
<feature type="region of interest" description="Disordered" evidence="7">
    <location>
        <begin position="312"/>
        <end position="341"/>
    </location>
</feature>
<dbReference type="Proteomes" id="UP000660262">
    <property type="component" value="Unassembled WGS sequence"/>
</dbReference>
<keyword evidence="1 5" id="KW-0031">Aminopeptidase</keyword>
<dbReference type="EMBL" id="BNJQ01000036">
    <property type="protein sequence ID" value="GHP11764.1"/>
    <property type="molecule type" value="Genomic_DNA"/>
</dbReference>
<keyword evidence="3 5" id="KW-0479">Metal-binding</keyword>
<dbReference type="PANTHER" id="PTHR43330:SF8">
    <property type="entry name" value="METHIONINE AMINOPEPTIDASE 1D, MITOCHONDRIAL"/>
    <property type="match status" value="1"/>
</dbReference>
<feature type="binding site" evidence="5">
    <location>
        <position position="119"/>
    </location>
    <ligand>
        <name>a divalent metal cation</name>
        <dbReference type="ChEBI" id="CHEBI:60240"/>
        <label>1</label>
    </ligand>
</feature>
<dbReference type="GO" id="GO:0004239">
    <property type="term" value="F:initiator methionyl aminopeptidase activity"/>
    <property type="evidence" value="ECO:0007669"/>
    <property type="project" value="UniProtKB-UniRule"/>
</dbReference>
<dbReference type="Pfam" id="PF00557">
    <property type="entry name" value="Peptidase_M24"/>
    <property type="match status" value="1"/>
</dbReference>
<comment type="caution">
    <text evidence="9">The sequence shown here is derived from an EMBL/GenBank/DDBJ whole genome shotgun (WGS) entry which is preliminary data.</text>
</comment>
<evidence type="ECO:0000256" key="4">
    <source>
        <dbReference type="ARBA" id="ARBA00022801"/>
    </source>
</evidence>
<dbReference type="PANTHER" id="PTHR43330">
    <property type="entry name" value="METHIONINE AMINOPEPTIDASE"/>
    <property type="match status" value="1"/>
</dbReference>
<evidence type="ECO:0000256" key="1">
    <source>
        <dbReference type="ARBA" id="ARBA00022438"/>
    </source>
</evidence>
<sequence>MRLVPASIRKPPYADTGVSPPWNDTAQIAKKAEDKTAIRKAGALAASILDRAGALAKPGITTEEIDIFVHDTCIENNAYPSPLNYGKFPKSVCTSVNEVICHGIPDARELVDGDIVNIDVTVYTEDGFHGDCSRTFLVGESVSDAARKLVDDTEEALWRAIAVCQPGAPFHAIGAAIQDFADTQSYGVCPDFVGHGVGQQFHSGPAVVHYRTVRRGSSGTGFGLMGNAKGKAGIDYMVAGQTFTIEPMLTLGAVKGRFWDDDWTVTTTDSCLTAQFEHTLMVTDDGVEILTARPGGERLDVEGAATRMKELEASLARTSPSKSAAKSKKKKAKKATKGFGV</sequence>
<dbReference type="InterPro" id="IPR000994">
    <property type="entry name" value="Pept_M24"/>
</dbReference>
<dbReference type="GO" id="GO:0070006">
    <property type="term" value="F:metalloaminopeptidase activity"/>
    <property type="evidence" value="ECO:0007669"/>
    <property type="project" value="UniProtKB-UniRule"/>
</dbReference>
<dbReference type="AlphaFoldDB" id="A0A830HXA9"/>
<evidence type="ECO:0000256" key="2">
    <source>
        <dbReference type="ARBA" id="ARBA00022670"/>
    </source>
</evidence>
<dbReference type="OrthoDB" id="3209743at2759"/>
<reference evidence="9" key="1">
    <citation type="submission" date="2020-10" db="EMBL/GenBank/DDBJ databases">
        <title>Unveiling of a novel bifunctional photoreceptor, Dualchrome1, isolated from a cosmopolitan green alga.</title>
        <authorList>
            <person name="Suzuki S."/>
            <person name="Kawachi M."/>
        </authorList>
    </citation>
    <scope>NUCLEOTIDE SEQUENCE</scope>
    <source>
        <strain evidence="9">NIES 2893</strain>
    </source>
</reference>
<dbReference type="InterPro" id="IPR036005">
    <property type="entry name" value="Creatinase/aminopeptidase-like"/>
</dbReference>
<gene>
    <name evidence="9" type="ORF">PPROV_001049200</name>
</gene>
<comment type="catalytic activity">
    <reaction evidence="5 6">
        <text>Release of N-terminal amino acids, preferentially methionine, from peptides and arylamides.</text>
        <dbReference type="EC" id="3.4.11.18"/>
    </reaction>
</comment>